<keyword evidence="5" id="KW-0677">Repeat</keyword>
<dbReference type="FunFam" id="1.10.10.440:FF:000002">
    <property type="entry name" value="pre-mRNA-processing factor 40 homolog A isoform X1"/>
    <property type="match status" value="1"/>
</dbReference>
<comment type="similarity">
    <text evidence="10">Belongs to the PRPF40 family.</text>
</comment>
<gene>
    <name evidence="14" type="ORF">E2I00_018810</name>
</gene>
<dbReference type="InterPro" id="IPR039726">
    <property type="entry name" value="Prp40-like"/>
</dbReference>
<dbReference type="GO" id="GO:0016607">
    <property type="term" value="C:nuclear speck"/>
    <property type="evidence" value="ECO:0007669"/>
    <property type="project" value="UniProtKB-SubCell"/>
</dbReference>
<proteinExistence type="inferred from homology"/>
<feature type="domain" description="FF" evidence="13">
    <location>
        <begin position="471"/>
        <end position="537"/>
    </location>
</feature>
<feature type="region of interest" description="Disordered" evidence="12">
    <location>
        <begin position="164"/>
        <end position="185"/>
    </location>
</feature>
<evidence type="ECO:0000256" key="12">
    <source>
        <dbReference type="SAM" id="MobiDB-lite"/>
    </source>
</evidence>
<dbReference type="FunFam" id="1.10.10.440:FF:000003">
    <property type="entry name" value="Pre-mRNA processing factor 40 homolog A"/>
    <property type="match status" value="1"/>
</dbReference>
<organism evidence="14 15">
    <name type="scientific">Balaenoptera physalus</name>
    <name type="common">Fin whale</name>
    <name type="synonym">Balaena physalus</name>
    <dbReference type="NCBI Taxonomy" id="9770"/>
    <lineage>
        <taxon>Eukaryota</taxon>
        <taxon>Metazoa</taxon>
        <taxon>Chordata</taxon>
        <taxon>Craniata</taxon>
        <taxon>Vertebrata</taxon>
        <taxon>Euteleostomi</taxon>
        <taxon>Mammalia</taxon>
        <taxon>Eutheria</taxon>
        <taxon>Laurasiatheria</taxon>
        <taxon>Artiodactyla</taxon>
        <taxon>Whippomorpha</taxon>
        <taxon>Cetacea</taxon>
        <taxon>Mysticeti</taxon>
        <taxon>Balaenopteridae</taxon>
        <taxon>Balaenoptera</taxon>
    </lineage>
</organism>
<feature type="domain" description="FF" evidence="13">
    <location>
        <begin position="408"/>
        <end position="468"/>
    </location>
</feature>
<dbReference type="GO" id="GO:0045292">
    <property type="term" value="P:mRNA cis splicing, via spliceosome"/>
    <property type="evidence" value="ECO:0007669"/>
    <property type="project" value="InterPro"/>
</dbReference>
<dbReference type="GO" id="GO:0005685">
    <property type="term" value="C:U1 snRNP"/>
    <property type="evidence" value="ECO:0007669"/>
    <property type="project" value="TreeGrafter"/>
</dbReference>
<evidence type="ECO:0000256" key="8">
    <source>
        <dbReference type="ARBA" id="ARBA00023187"/>
    </source>
</evidence>
<feature type="compositionally biased region" description="Polar residues" evidence="12">
    <location>
        <begin position="175"/>
        <end position="185"/>
    </location>
</feature>
<name>A0A643BVT6_BALPH</name>
<dbReference type="PROSITE" id="PS51676">
    <property type="entry name" value="FF"/>
    <property type="match status" value="3"/>
</dbReference>
<dbReference type="PANTHER" id="PTHR11864">
    <property type="entry name" value="PRE-MRNA-PROCESSING PROTEIN PRP40"/>
    <property type="match status" value="1"/>
</dbReference>
<evidence type="ECO:0000256" key="4">
    <source>
        <dbReference type="ARBA" id="ARBA00022664"/>
    </source>
</evidence>
<dbReference type="EMBL" id="SGJD01004002">
    <property type="protein sequence ID" value="KAB0392139.1"/>
    <property type="molecule type" value="Genomic_DNA"/>
</dbReference>
<keyword evidence="4" id="KW-0507">mRNA processing</keyword>
<evidence type="ECO:0000256" key="1">
    <source>
        <dbReference type="ARBA" id="ARBA00004324"/>
    </source>
</evidence>
<feature type="compositionally biased region" description="Basic residues" evidence="12">
    <location>
        <begin position="678"/>
        <end position="693"/>
    </location>
</feature>
<reference evidence="14 15" key="1">
    <citation type="journal article" date="2019" name="PLoS ONE">
        <title>Genomic analyses reveal an absence of contemporary introgressive admixture between fin whales and blue whales, despite known hybrids.</title>
        <authorList>
            <person name="Westbury M.V."/>
            <person name="Petersen B."/>
            <person name="Lorenzen E.D."/>
        </authorList>
    </citation>
    <scope>NUCLEOTIDE SEQUENCE [LARGE SCALE GENOMIC DNA]</scope>
    <source>
        <strain evidence="14">FinWhale-01</strain>
    </source>
</reference>
<keyword evidence="11" id="KW-0175">Coiled coil</keyword>
<protein>
    <recommendedName>
        <fullName evidence="13">FF domain-containing protein</fullName>
    </recommendedName>
</protein>
<evidence type="ECO:0000256" key="9">
    <source>
        <dbReference type="ARBA" id="ARBA00023242"/>
    </source>
</evidence>
<keyword evidence="3" id="KW-0597">Phosphoprotein</keyword>
<keyword evidence="2" id="KW-1017">Isopeptide bond</keyword>
<keyword evidence="15" id="KW-1185">Reference proteome</keyword>
<evidence type="ECO:0000256" key="7">
    <source>
        <dbReference type="ARBA" id="ARBA00022990"/>
    </source>
</evidence>
<dbReference type="SMART" id="SM00441">
    <property type="entry name" value="FF"/>
    <property type="match status" value="4"/>
</dbReference>
<feature type="coiled-coil region" evidence="11">
    <location>
        <begin position="327"/>
        <end position="354"/>
    </location>
</feature>
<evidence type="ECO:0000256" key="11">
    <source>
        <dbReference type="SAM" id="Coils"/>
    </source>
</evidence>
<keyword evidence="8" id="KW-0508">mRNA splicing</keyword>
<sequence>MRPGMGAEHGGLMMGHPGMHYAPVGMHPMGQRVNMPPVPHGMMPQMMHPMGGPPMRQMPGMMSSVMPGMMMSHMCQVSMQPALLPGVNNMDSIGEKLDDLKSPAEQLSSKCPGSNTNLILESLTITILKQKNPAGPNIKNLKILKDLRIPFLITKSRLHTMIKAEESSKQEECAKTSTAPVPTTEIPTTMSTMAAAAAANASASTSASSTVSGTLPVVSEPEVTSIVATVVDNENTVTVSTEEQAQLTSIPAVQDQSVEVRRKKANWQKKKTHTYTWKTKEEAKQAFKELLKEKRVPSNASWEQTTKMIINDPRYMKKKQAFNAYKVQTEKKEKEEASSKYKEAKESFQRFLENHEKMTSTTRYKKAEQTFGEMEVWNAISERGHLEISEDVLFFLSKKEKEQAKQLQKRNWEAFRDILDNVANVTYSTTWSEARQYLMDDPTFAEDKELQNIDKEDVLICFEERIRALEKEEEEEKQKSLLRERRRQHELHEHGQLHAMSSWMELYPIISYDIRFTNMLGQPGSTALDLFKFYVEDLKACYHDEKKTIKDILKNKGFVVEVNTTFEDFVAIISLTKRSTTLDEGNIKLAFSSLLEKAGAREHEREKEEAWKMKRKESAFKSMLKQATPPIELDALWEDHEGSDSDDDNSHSKKIRQRSESRSASEHSSSAESERSYKKSKKHRKKSKKRRHKSDSPESDAEQEKDKKEKDRESKKELDKDQNQNTNHLRKRLQRILLEIGSNSLATDFMMITSFLKFLIR</sequence>
<dbReference type="OrthoDB" id="187617at2759"/>
<feature type="region of interest" description="Disordered" evidence="12">
    <location>
        <begin position="639"/>
        <end position="727"/>
    </location>
</feature>
<dbReference type="PANTHER" id="PTHR11864:SF20">
    <property type="entry name" value="PRE-MRNA-PROCESSING FACTOR 40 HOMOLOG A"/>
    <property type="match status" value="1"/>
</dbReference>
<dbReference type="InterPro" id="IPR002713">
    <property type="entry name" value="FF_domain"/>
</dbReference>
<dbReference type="AlphaFoldDB" id="A0A643BVT6"/>
<dbReference type="GO" id="GO:0071004">
    <property type="term" value="C:U2-type prespliceosome"/>
    <property type="evidence" value="ECO:0007669"/>
    <property type="project" value="TreeGrafter"/>
</dbReference>
<accession>A0A643BVT6</accession>
<comment type="caution">
    <text evidence="14">The sequence shown here is derived from an EMBL/GenBank/DDBJ whole genome shotgun (WGS) entry which is preliminary data.</text>
</comment>
<evidence type="ECO:0000313" key="14">
    <source>
        <dbReference type="EMBL" id="KAB0392139.1"/>
    </source>
</evidence>
<comment type="subcellular location">
    <subcellularLocation>
        <location evidence="1">Nucleus speckle</location>
    </subcellularLocation>
</comment>
<dbReference type="InterPro" id="IPR036517">
    <property type="entry name" value="FF_domain_sf"/>
</dbReference>
<keyword evidence="9" id="KW-0539">Nucleus</keyword>
<evidence type="ECO:0000256" key="5">
    <source>
        <dbReference type="ARBA" id="ARBA00022737"/>
    </source>
</evidence>
<dbReference type="Proteomes" id="UP000437017">
    <property type="component" value="Unassembled WGS sequence"/>
</dbReference>
<dbReference type="Pfam" id="PF25432">
    <property type="entry name" value="FF_PRPF40A"/>
    <property type="match status" value="1"/>
</dbReference>
<dbReference type="FunFam" id="1.10.10.440:FF:000009">
    <property type="entry name" value="pre-mRNA-processing factor 40 homolog A isoform X1"/>
    <property type="match status" value="1"/>
</dbReference>
<dbReference type="Pfam" id="PF01846">
    <property type="entry name" value="FF"/>
    <property type="match status" value="2"/>
</dbReference>
<evidence type="ECO:0000313" key="15">
    <source>
        <dbReference type="Proteomes" id="UP000437017"/>
    </source>
</evidence>
<evidence type="ECO:0000256" key="6">
    <source>
        <dbReference type="ARBA" id="ARBA00022843"/>
    </source>
</evidence>
<evidence type="ECO:0000256" key="3">
    <source>
        <dbReference type="ARBA" id="ARBA00022553"/>
    </source>
</evidence>
<keyword evidence="6" id="KW-0832">Ubl conjugation</keyword>
<feature type="compositionally biased region" description="Basic and acidic residues" evidence="12">
    <location>
        <begin position="639"/>
        <end position="665"/>
    </location>
</feature>
<dbReference type="Gene3D" id="1.10.10.440">
    <property type="entry name" value="FF domain"/>
    <property type="match status" value="4"/>
</dbReference>
<evidence type="ECO:0000256" key="2">
    <source>
        <dbReference type="ARBA" id="ARBA00022499"/>
    </source>
</evidence>
<feature type="compositionally biased region" description="Basic and acidic residues" evidence="12">
    <location>
        <begin position="702"/>
        <end position="722"/>
    </location>
</feature>
<feature type="compositionally biased region" description="Basic and acidic residues" evidence="12">
    <location>
        <begin position="164"/>
        <end position="174"/>
    </location>
</feature>
<dbReference type="GO" id="GO:0003723">
    <property type="term" value="F:RNA binding"/>
    <property type="evidence" value="ECO:0007669"/>
    <property type="project" value="TreeGrafter"/>
</dbReference>
<dbReference type="GO" id="GO:0016363">
    <property type="term" value="C:nuclear matrix"/>
    <property type="evidence" value="ECO:0007669"/>
    <property type="project" value="UniProtKB-ARBA"/>
</dbReference>
<feature type="domain" description="FF" evidence="13">
    <location>
        <begin position="280"/>
        <end position="354"/>
    </location>
</feature>
<dbReference type="SUPFAM" id="SSF81698">
    <property type="entry name" value="FF domain"/>
    <property type="match status" value="4"/>
</dbReference>
<evidence type="ECO:0000259" key="13">
    <source>
        <dbReference type="PROSITE" id="PS51676"/>
    </source>
</evidence>
<keyword evidence="7" id="KW-0007">Acetylation</keyword>
<evidence type="ECO:0000256" key="10">
    <source>
        <dbReference type="ARBA" id="ARBA00061317"/>
    </source>
</evidence>